<proteinExistence type="inferred from homology"/>
<evidence type="ECO:0000313" key="8">
    <source>
        <dbReference type="EMBL" id="MFC6197308.1"/>
    </source>
</evidence>
<accession>A0ABW1S700</accession>
<feature type="transmembrane region" description="Helical" evidence="6">
    <location>
        <begin position="189"/>
        <end position="210"/>
    </location>
</feature>
<feature type="domain" description="EamA" evidence="7">
    <location>
        <begin position="10"/>
        <end position="146"/>
    </location>
</feature>
<evidence type="ECO:0000256" key="5">
    <source>
        <dbReference type="ARBA" id="ARBA00023136"/>
    </source>
</evidence>
<dbReference type="RefSeq" id="WP_377376002.1">
    <property type="nucleotide sequence ID" value="NZ_JBHSSW010000004.1"/>
</dbReference>
<dbReference type="InterPro" id="IPR050638">
    <property type="entry name" value="AA-Vitamin_Transporters"/>
</dbReference>
<keyword evidence="9" id="KW-1185">Reference proteome</keyword>
<feature type="transmembrane region" description="Helical" evidence="6">
    <location>
        <begin position="72"/>
        <end position="91"/>
    </location>
</feature>
<feature type="transmembrane region" description="Helical" evidence="6">
    <location>
        <begin position="222"/>
        <end position="241"/>
    </location>
</feature>
<comment type="subcellular location">
    <subcellularLocation>
        <location evidence="1">Membrane</location>
        <topology evidence="1">Multi-pass membrane protein</topology>
    </subcellularLocation>
</comment>
<feature type="transmembrane region" description="Helical" evidence="6">
    <location>
        <begin position="253"/>
        <end position="272"/>
    </location>
</feature>
<evidence type="ECO:0000256" key="4">
    <source>
        <dbReference type="ARBA" id="ARBA00022989"/>
    </source>
</evidence>
<evidence type="ECO:0000256" key="2">
    <source>
        <dbReference type="ARBA" id="ARBA00007362"/>
    </source>
</evidence>
<evidence type="ECO:0000256" key="1">
    <source>
        <dbReference type="ARBA" id="ARBA00004141"/>
    </source>
</evidence>
<dbReference type="EMBL" id="JBHSSW010000004">
    <property type="protein sequence ID" value="MFC6197308.1"/>
    <property type="molecule type" value="Genomic_DNA"/>
</dbReference>
<evidence type="ECO:0000259" key="7">
    <source>
        <dbReference type="Pfam" id="PF00892"/>
    </source>
</evidence>
<dbReference type="InterPro" id="IPR037185">
    <property type="entry name" value="EmrE-like"/>
</dbReference>
<feature type="transmembrane region" description="Helical" evidence="6">
    <location>
        <begin position="42"/>
        <end position="60"/>
    </location>
</feature>
<feature type="transmembrane region" description="Helical" evidence="6">
    <location>
        <begin position="157"/>
        <end position="177"/>
    </location>
</feature>
<dbReference type="Pfam" id="PF00892">
    <property type="entry name" value="EamA"/>
    <property type="match status" value="2"/>
</dbReference>
<dbReference type="PANTHER" id="PTHR32322:SF2">
    <property type="entry name" value="EAMA DOMAIN-CONTAINING PROTEIN"/>
    <property type="match status" value="1"/>
</dbReference>
<feature type="transmembrane region" description="Helical" evidence="6">
    <location>
        <begin position="103"/>
        <end position="123"/>
    </location>
</feature>
<dbReference type="SUPFAM" id="SSF103481">
    <property type="entry name" value="Multidrug resistance efflux transporter EmrE"/>
    <property type="match status" value="2"/>
</dbReference>
<keyword evidence="5 6" id="KW-0472">Membrane</keyword>
<name>A0ABW1S700_9PROT</name>
<dbReference type="PANTHER" id="PTHR32322">
    <property type="entry name" value="INNER MEMBRANE TRANSPORTER"/>
    <property type="match status" value="1"/>
</dbReference>
<comment type="similarity">
    <text evidence="2">Belongs to the EamA transporter family.</text>
</comment>
<feature type="domain" description="EamA" evidence="7">
    <location>
        <begin position="159"/>
        <end position="294"/>
    </location>
</feature>
<evidence type="ECO:0000256" key="3">
    <source>
        <dbReference type="ARBA" id="ARBA00022692"/>
    </source>
</evidence>
<comment type="caution">
    <text evidence="8">The sequence shown here is derived from an EMBL/GenBank/DDBJ whole genome shotgun (WGS) entry which is preliminary data.</text>
</comment>
<gene>
    <name evidence="8" type="ORF">ACFQDM_04420</name>
</gene>
<dbReference type="Proteomes" id="UP001596303">
    <property type="component" value="Unassembled WGS sequence"/>
</dbReference>
<keyword evidence="3 6" id="KW-0812">Transmembrane</keyword>
<evidence type="ECO:0000256" key="6">
    <source>
        <dbReference type="SAM" id="Phobius"/>
    </source>
</evidence>
<keyword evidence="4 6" id="KW-1133">Transmembrane helix</keyword>
<sequence length="313" mass="32877">MTDDHMHPLIGLTCAVLGTVLFGAKAIVFKLALEAGAGVEQMMALRMGFSFPIFLFVGIWSLRSRPIRPKPLMLLLAGGLGIMTYHIGTWLDFQSLRFISAQLERLILFTYPAIVAVLAWMVFGDRMTWRHAGALIFSYVGVIILFGRELSHAGHDVIIGSLFVFGAAVLMAINVTLAKSAIGALGSALFTSMAMGCAALTILVHSAATANAGHMPAFTPDIIMLGVVLAIVCTVLPSFLLSEGIARLGPGPASAIGNAGPVATAILAVFLLNEAFGWPHAAALVLTSIGISLLGTGKKKKTPSPSGQVIKNV</sequence>
<feature type="transmembrane region" description="Helical" evidence="6">
    <location>
        <begin position="132"/>
        <end position="151"/>
    </location>
</feature>
<evidence type="ECO:0000313" key="9">
    <source>
        <dbReference type="Proteomes" id="UP001596303"/>
    </source>
</evidence>
<protein>
    <submittedName>
        <fullName evidence="8">DMT family transporter</fullName>
    </submittedName>
</protein>
<feature type="transmembrane region" description="Helical" evidence="6">
    <location>
        <begin position="278"/>
        <end position="296"/>
    </location>
</feature>
<organism evidence="8 9">
    <name type="scientific">Ponticaulis profundi</name>
    <dbReference type="NCBI Taxonomy" id="2665222"/>
    <lineage>
        <taxon>Bacteria</taxon>
        <taxon>Pseudomonadati</taxon>
        <taxon>Pseudomonadota</taxon>
        <taxon>Alphaproteobacteria</taxon>
        <taxon>Hyphomonadales</taxon>
        <taxon>Hyphomonadaceae</taxon>
        <taxon>Ponticaulis</taxon>
    </lineage>
</organism>
<dbReference type="InterPro" id="IPR000620">
    <property type="entry name" value="EamA_dom"/>
</dbReference>
<reference evidence="9" key="1">
    <citation type="journal article" date="2019" name="Int. J. Syst. Evol. Microbiol.">
        <title>The Global Catalogue of Microorganisms (GCM) 10K type strain sequencing project: providing services to taxonomists for standard genome sequencing and annotation.</title>
        <authorList>
            <consortium name="The Broad Institute Genomics Platform"/>
            <consortium name="The Broad Institute Genome Sequencing Center for Infectious Disease"/>
            <person name="Wu L."/>
            <person name="Ma J."/>
        </authorList>
    </citation>
    <scope>NUCLEOTIDE SEQUENCE [LARGE SCALE GENOMIC DNA]</scope>
    <source>
        <strain evidence="9">CGMCC-1.15741</strain>
    </source>
</reference>